<accession>A0A9N9NAK6</accession>
<name>A0A9N9NAK6_9GLOM</name>
<dbReference type="CDD" id="cd18809">
    <property type="entry name" value="SF1_C_RecD"/>
    <property type="match status" value="1"/>
</dbReference>
<dbReference type="OrthoDB" id="5578775at2759"/>
<dbReference type="InterPro" id="IPR051055">
    <property type="entry name" value="PIF1_helicase"/>
</dbReference>
<dbReference type="Gene3D" id="3.40.50.300">
    <property type="entry name" value="P-loop containing nucleotide triphosphate hydrolases"/>
    <property type="match status" value="2"/>
</dbReference>
<dbReference type="Pfam" id="PF13604">
    <property type="entry name" value="AAA_30"/>
    <property type="match status" value="1"/>
</dbReference>
<dbReference type="PANTHER" id="PTHR47642">
    <property type="entry name" value="ATP-DEPENDENT DNA HELICASE"/>
    <property type="match status" value="1"/>
</dbReference>
<proteinExistence type="predicted"/>
<keyword evidence="2" id="KW-1185">Reference proteome</keyword>
<evidence type="ECO:0000313" key="1">
    <source>
        <dbReference type="EMBL" id="CAG8715764.1"/>
    </source>
</evidence>
<protein>
    <submittedName>
        <fullName evidence="1">19949_t:CDS:1</fullName>
    </submittedName>
</protein>
<reference evidence="1" key="1">
    <citation type="submission" date="2021-06" db="EMBL/GenBank/DDBJ databases">
        <authorList>
            <person name="Kallberg Y."/>
            <person name="Tangrot J."/>
            <person name="Rosling A."/>
        </authorList>
    </citation>
    <scope>NUCLEOTIDE SEQUENCE</scope>
    <source>
        <strain evidence="1">MA453B</strain>
    </source>
</reference>
<dbReference type="InterPro" id="IPR027417">
    <property type="entry name" value="P-loop_NTPase"/>
</dbReference>
<dbReference type="SUPFAM" id="SSF52540">
    <property type="entry name" value="P-loop containing nucleoside triphosphate hydrolases"/>
    <property type="match status" value="2"/>
</dbReference>
<dbReference type="Proteomes" id="UP000789405">
    <property type="component" value="Unassembled WGS sequence"/>
</dbReference>
<comment type="caution">
    <text evidence="1">The sequence shown here is derived from an EMBL/GenBank/DDBJ whole genome shotgun (WGS) entry which is preliminary data.</text>
</comment>
<organism evidence="1 2">
    <name type="scientific">Dentiscutata erythropus</name>
    <dbReference type="NCBI Taxonomy" id="1348616"/>
    <lineage>
        <taxon>Eukaryota</taxon>
        <taxon>Fungi</taxon>
        <taxon>Fungi incertae sedis</taxon>
        <taxon>Mucoromycota</taxon>
        <taxon>Glomeromycotina</taxon>
        <taxon>Glomeromycetes</taxon>
        <taxon>Diversisporales</taxon>
        <taxon>Gigasporaceae</taxon>
        <taxon>Dentiscutata</taxon>
    </lineage>
</organism>
<sequence>MALQPVSDDPIKTKTSKHVIDTDEVSNLKRQRHNNVTLFSDDEIEASSYKGKSKENIYDLDDIVRRVENKAKSQKLKNNRIFSVLVKDEKAILRENWIKAIMFMIEESCKTLVSVIDNPERVAGNANNELDAGTGKTRVLKFIIAHYYLVHNIKIEVTASTGKAALELKSSGNADKKYQTWLREIGALIIDECSMINSELLDSIVHLFKSAGDSVFLNTHFIISGDFFQLPPVSGGLCFLNENYHDDNILLRDSWKSMNFIYVGLREIFRQEDPEFKCHCTNLRYGFFNETTYRYFKNCTYLKEDAIRLFSQKRFRDMYNNSRLNKLPGNDIIIRGFDTSDYIKEIHEKNPSLRTLNDMEKSTNPVIKDLLKKHKNIECIFMNHTQSEYEVRLRLNCRVLVIQNYSDEVVNGSSGTFVGWSARSLSDDEKLRENVGCNVRKKYRELDEKNDERYYDHDMIIRLDDTNKEVLVGMCEMSEEDNYEKKYTRKQFPIILSYALTIHKSQGTTLKRVVVDTRGCTQKLAYTAVSRVISRDSLGILNLTAATAKRLSEPVKEDHVVKEFYSHYVGIDIPKQPLTYP</sequence>
<dbReference type="EMBL" id="CAJVPY010010129">
    <property type="protein sequence ID" value="CAG8715764.1"/>
    <property type="molecule type" value="Genomic_DNA"/>
</dbReference>
<gene>
    <name evidence="1" type="ORF">DERYTH_LOCUS13922</name>
</gene>
<evidence type="ECO:0000313" key="2">
    <source>
        <dbReference type="Proteomes" id="UP000789405"/>
    </source>
</evidence>
<dbReference type="AlphaFoldDB" id="A0A9N9NAK6"/>